<evidence type="ECO:0000256" key="1">
    <source>
        <dbReference type="SAM" id="MobiDB-lite"/>
    </source>
</evidence>
<proteinExistence type="predicted"/>
<sequence>MSSSTQPESTLAPAPGSAPTSDVKAALTIEDISRLLDSKISTQIATLTLTTSEVKSDMARLRGDVLDRLDGHDRSIADIGRRLTVLESSSTPLVGATEA</sequence>
<dbReference type="EMBL" id="LWDE02002469">
    <property type="protein sequence ID" value="KAE8237558.1"/>
    <property type="molecule type" value="Genomic_DNA"/>
</dbReference>
<evidence type="ECO:0000313" key="3">
    <source>
        <dbReference type="Proteomes" id="UP000077684"/>
    </source>
</evidence>
<accession>A0A8X7SSI9</accession>
<reference evidence="2" key="2">
    <citation type="journal article" date="2019" name="IMA Fungus">
        <title>Genome sequencing and comparison of five Tilletia species to identify candidate genes for the detection of regulated species infecting wheat.</title>
        <authorList>
            <person name="Nguyen H.D.T."/>
            <person name="Sultana T."/>
            <person name="Kesanakurti P."/>
            <person name="Hambleton S."/>
        </authorList>
    </citation>
    <scope>NUCLEOTIDE SEQUENCE</scope>
    <source>
        <strain evidence="2">DAOMC 236426</strain>
    </source>
</reference>
<dbReference type="Proteomes" id="UP000077684">
    <property type="component" value="Unassembled WGS sequence"/>
</dbReference>
<name>A0A8X7SSI9_9BASI</name>
<dbReference type="AlphaFoldDB" id="A0A8X7SSI9"/>
<keyword evidence="3" id="KW-1185">Reference proteome</keyword>
<protein>
    <submittedName>
        <fullName evidence="2">Uncharacterized protein</fullName>
    </submittedName>
</protein>
<feature type="region of interest" description="Disordered" evidence="1">
    <location>
        <begin position="1"/>
        <end position="22"/>
    </location>
</feature>
<reference evidence="2" key="1">
    <citation type="submission" date="2016-04" db="EMBL/GenBank/DDBJ databases">
        <authorList>
            <person name="Nguyen H.D."/>
            <person name="Samba Siva P."/>
            <person name="Cullis J."/>
            <person name="Levesque C.A."/>
            <person name="Hambleton S."/>
        </authorList>
    </citation>
    <scope>NUCLEOTIDE SEQUENCE</scope>
    <source>
        <strain evidence="2">DAOMC 236426</strain>
    </source>
</reference>
<organism evidence="2 3">
    <name type="scientific">Tilletia controversa</name>
    <name type="common">dwarf bunt fungus</name>
    <dbReference type="NCBI Taxonomy" id="13291"/>
    <lineage>
        <taxon>Eukaryota</taxon>
        <taxon>Fungi</taxon>
        <taxon>Dikarya</taxon>
        <taxon>Basidiomycota</taxon>
        <taxon>Ustilaginomycotina</taxon>
        <taxon>Exobasidiomycetes</taxon>
        <taxon>Tilletiales</taxon>
        <taxon>Tilletiaceae</taxon>
        <taxon>Tilletia</taxon>
    </lineage>
</organism>
<evidence type="ECO:0000313" key="2">
    <source>
        <dbReference type="EMBL" id="KAE8237558.1"/>
    </source>
</evidence>
<gene>
    <name evidence="2" type="ORF">A4X06_0g9193</name>
</gene>
<comment type="caution">
    <text evidence="2">The sequence shown here is derived from an EMBL/GenBank/DDBJ whole genome shotgun (WGS) entry which is preliminary data.</text>
</comment>